<reference evidence="7" key="1">
    <citation type="journal article" date="2020" name="mSystems">
        <title>Genome- and Community-Level Interaction Insights into Carbon Utilization and Element Cycling Functions of Hydrothermarchaeota in Hydrothermal Sediment.</title>
        <authorList>
            <person name="Zhou Z."/>
            <person name="Liu Y."/>
            <person name="Xu W."/>
            <person name="Pan J."/>
            <person name="Luo Z.H."/>
            <person name="Li M."/>
        </authorList>
    </citation>
    <scope>NUCLEOTIDE SEQUENCE [LARGE SCALE GENOMIC DNA]</scope>
    <source>
        <strain evidence="7">HyVt-501</strain>
    </source>
</reference>
<dbReference type="InterPro" id="IPR017689">
    <property type="entry name" value="BamD"/>
</dbReference>
<dbReference type="InterPro" id="IPR039565">
    <property type="entry name" value="BamD-like"/>
</dbReference>
<dbReference type="InterPro" id="IPR011990">
    <property type="entry name" value="TPR-like_helical_dom_sf"/>
</dbReference>
<dbReference type="EMBL" id="DRNB01000127">
    <property type="protein sequence ID" value="HHJ63942.1"/>
    <property type="molecule type" value="Genomic_DNA"/>
</dbReference>
<dbReference type="NCBIfam" id="TIGR03302">
    <property type="entry name" value="OM_YfiO"/>
    <property type="match status" value="1"/>
</dbReference>
<comment type="caution">
    <text evidence="7">The sequence shown here is derived from an EMBL/GenBank/DDBJ whole genome shotgun (WGS) entry which is preliminary data.</text>
</comment>
<dbReference type="Pfam" id="PF13525">
    <property type="entry name" value="YfiO"/>
    <property type="match status" value="1"/>
</dbReference>
<organism evidence="7">
    <name type="scientific">Aquifex aeolicus</name>
    <dbReference type="NCBI Taxonomy" id="63363"/>
    <lineage>
        <taxon>Bacteria</taxon>
        <taxon>Pseudomonadati</taxon>
        <taxon>Aquificota</taxon>
        <taxon>Aquificia</taxon>
        <taxon>Aquificales</taxon>
        <taxon>Aquificaceae</taxon>
        <taxon>Aquifex</taxon>
    </lineage>
</organism>
<feature type="coiled-coil region" evidence="4">
    <location>
        <begin position="224"/>
        <end position="274"/>
    </location>
</feature>
<keyword evidence="1 5" id="KW-0732">Signal</keyword>
<dbReference type="Gene3D" id="1.25.40.10">
    <property type="entry name" value="Tetratricopeptide repeat domain"/>
    <property type="match status" value="1"/>
</dbReference>
<sequence>MMAVVKLLTLAVLLMLSGCAKMTEEERAQKAQELYASGLSAYKEGDYGSASWDLEEALKFMDYLSPEQLENAKFLLGKSYYMDEEYVNAIVALEDYIFYYPKLPRTEEAYYLLVDSYIRVSPDPYRDQEYTWKAIDKAKEFLSRFPNSPFAPRVQKLIEEAYRKIARHEFLIAKFYEDYGYTYSAAIRYREVLINFPGYISEEETAYRYIRSLLLVDRQVRKEKEKIGDLIEEVEERLEDARDEEEKEAIRRRLAFLRKELERWDRIKEESLREALSALSKFREVYGATLYYKELERLAREKGWKSSDS</sequence>
<dbReference type="PROSITE" id="PS51257">
    <property type="entry name" value="PROKAR_LIPOPROTEIN"/>
    <property type="match status" value="1"/>
</dbReference>
<evidence type="ECO:0000256" key="5">
    <source>
        <dbReference type="SAM" id="SignalP"/>
    </source>
</evidence>
<keyword evidence="2" id="KW-0472">Membrane</keyword>
<dbReference type="AlphaFoldDB" id="A0A7C5QHX7"/>
<dbReference type="Proteomes" id="UP000885792">
    <property type="component" value="Unassembled WGS sequence"/>
</dbReference>
<feature type="domain" description="Outer membrane lipoprotein BamD-like" evidence="6">
    <location>
        <begin position="28"/>
        <end position="206"/>
    </location>
</feature>
<protein>
    <submittedName>
        <fullName evidence="7">Outer membrane protein assembly factor BamD</fullName>
    </submittedName>
</protein>
<dbReference type="SUPFAM" id="SSF48452">
    <property type="entry name" value="TPR-like"/>
    <property type="match status" value="1"/>
</dbReference>
<feature type="signal peptide" evidence="5">
    <location>
        <begin position="1"/>
        <end position="22"/>
    </location>
</feature>
<evidence type="ECO:0000313" key="7">
    <source>
        <dbReference type="EMBL" id="HHJ63942.1"/>
    </source>
</evidence>
<evidence type="ECO:0000256" key="1">
    <source>
        <dbReference type="ARBA" id="ARBA00022729"/>
    </source>
</evidence>
<evidence type="ECO:0000256" key="2">
    <source>
        <dbReference type="ARBA" id="ARBA00023136"/>
    </source>
</evidence>
<accession>A0A7C5QHX7</accession>
<name>A0A7C5QHX7_AQUAO</name>
<keyword evidence="4" id="KW-0175">Coiled coil</keyword>
<evidence type="ECO:0000256" key="4">
    <source>
        <dbReference type="SAM" id="Coils"/>
    </source>
</evidence>
<keyword evidence="3" id="KW-0998">Cell outer membrane</keyword>
<feature type="chain" id="PRO_5027782644" evidence="5">
    <location>
        <begin position="23"/>
        <end position="309"/>
    </location>
</feature>
<evidence type="ECO:0000256" key="3">
    <source>
        <dbReference type="ARBA" id="ARBA00023237"/>
    </source>
</evidence>
<evidence type="ECO:0000259" key="6">
    <source>
        <dbReference type="Pfam" id="PF13525"/>
    </source>
</evidence>
<gene>
    <name evidence="7" type="primary">bamD</name>
    <name evidence="7" type="ORF">ENJ61_03455</name>
</gene>
<proteinExistence type="predicted"/>